<gene>
    <name evidence="7" type="ORF">JMA_08040</name>
</gene>
<organism evidence="7 8">
    <name type="scientific">Jeotgalibacillus malaysiensis</name>
    <dbReference type="NCBI Taxonomy" id="1508404"/>
    <lineage>
        <taxon>Bacteria</taxon>
        <taxon>Bacillati</taxon>
        <taxon>Bacillota</taxon>
        <taxon>Bacilli</taxon>
        <taxon>Bacillales</taxon>
        <taxon>Caryophanaceae</taxon>
        <taxon>Jeotgalibacillus</taxon>
    </lineage>
</organism>
<dbReference type="OrthoDB" id="9768187at2"/>
<feature type="transmembrane region" description="Helical" evidence="6">
    <location>
        <begin position="121"/>
        <end position="138"/>
    </location>
</feature>
<name>A0A0B5AJ77_9BACL</name>
<dbReference type="KEGG" id="jeo:JMA_08040"/>
<feature type="transmembrane region" description="Helical" evidence="6">
    <location>
        <begin position="196"/>
        <end position="216"/>
    </location>
</feature>
<dbReference type="BioCyc" id="JESP1508404:G14D9-10021-MONOMER"/>
<dbReference type="GO" id="GO:0008360">
    <property type="term" value="P:regulation of cell shape"/>
    <property type="evidence" value="ECO:0007669"/>
    <property type="project" value="UniProtKB-KW"/>
</dbReference>
<dbReference type="GO" id="GO:0005886">
    <property type="term" value="C:plasma membrane"/>
    <property type="evidence" value="ECO:0007669"/>
    <property type="project" value="TreeGrafter"/>
</dbReference>
<reference evidence="7 8" key="1">
    <citation type="submission" date="2014-08" db="EMBL/GenBank/DDBJ databases">
        <title>Complete genome of a marine bacteria Jeotgalibacillus malaysiensis.</title>
        <authorList>
            <person name="Yaakop A.S."/>
            <person name="Chan K.-G."/>
            <person name="Goh K.M."/>
        </authorList>
    </citation>
    <scope>NUCLEOTIDE SEQUENCE [LARGE SCALE GENOMIC DNA]</scope>
    <source>
        <strain evidence="7 8">D5</strain>
    </source>
</reference>
<dbReference type="PANTHER" id="PTHR30474:SF1">
    <property type="entry name" value="PEPTIDOGLYCAN GLYCOSYLTRANSFERASE MRDB"/>
    <property type="match status" value="1"/>
</dbReference>
<accession>A0A0B5AJ77</accession>
<evidence type="ECO:0000256" key="6">
    <source>
        <dbReference type="SAM" id="Phobius"/>
    </source>
</evidence>
<evidence type="ECO:0000256" key="5">
    <source>
        <dbReference type="ARBA" id="ARBA00023136"/>
    </source>
</evidence>
<feature type="transmembrane region" description="Helical" evidence="6">
    <location>
        <begin position="150"/>
        <end position="167"/>
    </location>
</feature>
<keyword evidence="4 6" id="KW-1133">Transmembrane helix</keyword>
<proteinExistence type="predicted"/>
<keyword evidence="8" id="KW-1185">Reference proteome</keyword>
<comment type="subcellular location">
    <subcellularLocation>
        <location evidence="1">Membrane</location>
        <topology evidence="1">Multi-pass membrane protein</topology>
    </subcellularLocation>
</comment>
<feature type="transmembrane region" description="Helical" evidence="6">
    <location>
        <begin position="79"/>
        <end position="101"/>
    </location>
</feature>
<evidence type="ECO:0000313" key="8">
    <source>
        <dbReference type="Proteomes" id="UP000031449"/>
    </source>
</evidence>
<feature type="transmembrane region" description="Helical" evidence="6">
    <location>
        <begin position="12"/>
        <end position="31"/>
    </location>
</feature>
<dbReference type="STRING" id="1508404.JMA_08040"/>
<protein>
    <submittedName>
        <fullName evidence="7">Cell division protein FtsW</fullName>
    </submittedName>
</protein>
<dbReference type="Pfam" id="PF01098">
    <property type="entry name" value="FTSW_RODA_SPOVE"/>
    <property type="match status" value="1"/>
</dbReference>
<keyword evidence="7" id="KW-0132">Cell division</keyword>
<dbReference type="EMBL" id="CP009416">
    <property type="protein sequence ID" value="AJD90121.1"/>
    <property type="molecule type" value="Genomic_DNA"/>
</dbReference>
<dbReference type="HOGENOM" id="CLU_029243_2_0_9"/>
<evidence type="ECO:0000313" key="7">
    <source>
        <dbReference type="EMBL" id="AJD90121.1"/>
    </source>
</evidence>
<sequence length="393" mass="43983">MNTNKHFSDRIDWTLASLLILFMIASVLAISSAQTTGQYAAVGTNFAIRQGMIYIAGFVLIGMMMYFDMDQYRKMAWFLYGFGIVLLVGLLVLPESIVPYRNGAYSWYNFPVIGTLQPSEFMKTFTVIVLARVVASHNEAFVNRDLKSDLWLLAKIGLVSGIPLILINEQPDLGTMLVFVAITVGIILVSGITWKLLLPTFSSVAVVASAAIYLVLFRRDLMERFFEDYQLRRIYSWLDPYSYASGDAYQLTTAMSAIGSGEIFGKGYQDRQVYVPDNHTDFIFAVIGEEYGFIGASIVVSLFFLLIYHLTKVALETKSQFNVYVCAGVISMITFHVFQNIGMTIQLLPITGIPLPLISYGGSSLIGTLFALGLLFSMKFHHRTYMFSSEDDN</sequence>
<evidence type="ECO:0000256" key="2">
    <source>
        <dbReference type="ARBA" id="ARBA00022692"/>
    </source>
</evidence>
<dbReference type="GO" id="GO:0032153">
    <property type="term" value="C:cell division site"/>
    <property type="evidence" value="ECO:0007669"/>
    <property type="project" value="TreeGrafter"/>
</dbReference>
<dbReference type="AlphaFoldDB" id="A0A0B5AJ77"/>
<keyword evidence="2 6" id="KW-0812">Transmembrane</keyword>
<dbReference type="GO" id="GO:0051301">
    <property type="term" value="P:cell division"/>
    <property type="evidence" value="ECO:0007669"/>
    <property type="project" value="UniProtKB-KW"/>
</dbReference>
<feature type="transmembrane region" description="Helical" evidence="6">
    <location>
        <begin position="51"/>
        <end position="67"/>
    </location>
</feature>
<feature type="transmembrane region" description="Helical" evidence="6">
    <location>
        <begin position="358"/>
        <end position="376"/>
    </location>
</feature>
<keyword evidence="5 6" id="KW-0472">Membrane</keyword>
<evidence type="ECO:0000256" key="1">
    <source>
        <dbReference type="ARBA" id="ARBA00004141"/>
    </source>
</evidence>
<dbReference type="Proteomes" id="UP000031449">
    <property type="component" value="Chromosome"/>
</dbReference>
<evidence type="ECO:0000256" key="3">
    <source>
        <dbReference type="ARBA" id="ARBA00022960"/>
    </source>
</evidence>
<dbReference type="PANTHER" id="PTHR30474">
    <property type="entry name" value="CELL CYCLE PROTEIN"/>
    <property type="match status" value="1"/>
</dbReference>
<keyword evidence="7" id="KW-0131">Cell cycle</keyword>
<feature type="transmembrane region" description="Helical" evidence="6">
    <location>
        <begin position="173"/>
        <end position="189"/>
    </location>
</feature>
<keyword evidence="3" id="KW-0133">Cell shape</keyword>
<dbReference type="InterPro" id="IPR001182">
    <property type="entry name" value="FtsW/RodA"/>
</dbReference>
<dbReference type="GO" id="GO:0015648">
    <property type="term" value="F:lipid-linked peptidoglycan transporter activity"/>
    <property type="evidence" value="ECO:0007669"/>
    <property type="project" value="TreeGrafter"/>
</dbReference>
<feature type="transmembrane region" description="Helical" evidence="6">
    <location>
        <begin position="321"/>
        <end position="338"/>
    </location>
</feature>
<evidence type="ECO:0000256" key="4">
    <source>
        <dbReference type="ARBA" id="ARBA00022989"/>
    </source>
</evidence>
<feature type="transmembrane region" description="Helical" evidence="6">
    <location>
        <begin position="291"/>
        <end position="309"/>
    </location>
</feature>